<dbReference type="EMBL" id="CAJVPU010031437">
    <property type="protein sequence ID" value="CAG8716883.1"/>
    <property type="molecule type" value="Genomic_DNA"/>
</dbReference>
<feature type="non-terminal residue" evidence="1">
    <location>
        <position position="1"/>
    </location>
</feature>
<reference evidence="1" key="1">
    <citation type="submission" date="2021-06" db="EMBL/GenBank/DDBJ databases">
        <authorList>
            <person name="Kallberg Y."/>
            <person name="Tangrot J."/>
            <person name="Rosling A."/>
        </authorList>
    </citation>
    <scope>NUCLEOTIDE SEQUENCE</scope>
    <source>
        <strain evidence="1">IL203A</strain>
    </source>
</reference>
<evidence type="ECO:0000313" key="2">
    <source>
        <dbReference type="Proteomes" id="UP000789702"/>
    </source>
</evidence>
<accession>A0ACA9PM87</accession>
<gene>
    <name evidence="1" type="ORF">DHETER_LOCUS12591</name>
</gene>
<proteinExistence type="predicted"/>
<feature type="non-terminal residue" evidence="1">
    <location>
        <position position="56"/>
    </location>
</feature>
<keyword evidence="2" id="KW-1185">Reference proteome</keyword>
<protein>
    <submittedName>
        <fullName evidence="1">9333_t:CDS:1</fullName>
    </submittedName>
</protein>
<organism evidence="1 2">
    <name type="scientific">Dentiscutata heterogama</name>
    <dbReference type="NCBI Taxonomy" id="1316150"/>
    <lineage>
        <taxon>Eukaryota</taxon>
        <taxon>Fungi</taxon>
        <taxon>Fungi incertae sedis</taxon>
        <taxon>Mucoromycota</taxon>
        <taxon>Glomeromycotina</taxon>
        <taxon>Glomeromycetes</taxon>
        <taxon>Diversisporales</taxon>
        <taxon>Gigasporaceae</taxon>
        <taxon>Dentiscutata</taxon>
    </lineage>
</organism>
<name>A0ACA9PM87_9GLOM</name>
<dbReference type="Proteomes" id="UP000789702">
    <property type="component" value="Unassembled WGS sequence"/>
</dbReference>
<evidence type="ECO:0000313" key="1">
    <source>
        <dbReference type="EMBL" id="CAG8716883.1"/>
    </source>
</evidence>
<sequence>YSKSKFLQSRQIWITIEISQRPKRNTVAKLYLYGMKRTSFLTQLKDRPYCYKNDLG</sequence>
<comment type="caution">
    <text evidence="1">The sequence shown here is derived from an EMBL/GenBank/DDBJ whole genome shotgun (WGS) entry which is preliminary data.</text>
</comment>